<evidence type="ECO:0000313" key="17">
    <source>
        <dbReference type="Ensembl" id="ENSPMGP00000009663.1"/>
    </source>
</evidence>
<dbReference type="Ensembl" id="ENSPMGT00000010308.1">
    <property type="protein sequence ID" value="ENSPMGP00000009663.1"/>
    <property type="gene ID" value="ENSPMGG00000008004.1"/>
</dbReference>
<reference evidence="17" key="2">
    <citation type="submission" date="2025-09" db="UniProtKB">
        <authorList>
            <consortium name="Ensembl"/>
        </authorList>
    </citation>
    <scope>IDENTIFICATION</scope>
</reference>
<keyword evidence="4 14" id="KW-0812">Transmembrane</keyword>
<keyword evidence="9 14" id="KW-1133">Transmembrane helix</keyword>
<dbReference type="InterPro" id="IPR027417">
    <property type="entry name" value="P-loop_NTPase"/>
</dbReference>
<dbReference type="GO" id="GO:0016020">
    <property type="term" value="C:membrane"/>
    <property type="evidence" value="ECO:0007669"/>
    <property type="project" value="InterPro"/>
</dbReference>
<dbReference type="Gene3D" id="1.20.1560.10">
    <property type="entry name" value="ABC transporter type 1, transmembrane domain"/>
    <property type="match status" value="2"/>
</dbReference>
<dbReference type="Pfam" id="PF00005">
    <property type="entry name" value="ABC_tran"/>
    <property type="match status" value="2"/>
</dbReference>
<dbReference type="InterPro" id="IPR036640">
    <property type="entry name" value="ABC1_TM_sf"/>
</dbReference>
<name>A0A3B3ZY40_9GOBI</name>
<dbReference type="CDD" id="cd18603">
    <property type="entry name" value="ABC_6TM_MRP1_2_3_6_D2_like"/>
    <property type="match status" value="1"/>
</dbReference>
<evidence type="ECO:0000259" key="15">
    <source>
        <dbReference type="PROSITE" id="PS50893"/>
    </source>
</evidence>
<evidence type="ECO:0000256" key="8">
    <source>
        <dbReference type="ARBA" id="ARBA00022967"/>
    </source>
</evidence>
<feature type="region of interest" description="Disordered" evidence="13">
    <location>
        <begin position="539"/>
        <end position="571"/>
    </location>
</feature>
<dbReference type="STRING" id="409849.ENSPMGP00000009663"/>
<feature type="domain" description="ABC transporter" evidence="15">
    <location>
        <begin position="308"/>
        <end position="532"/>
    </location>
</feature>
<dbReference type="Pfam" id="PF00664">
    <property type="entry name" value="ABC_membrane"/>
    <property type="match status" value="2"/>
</dbReference>
<dbReference type="SMART" id="SM00382">
    <property type="entry name" value="AAA"/>
    <property type="match status" value="2"/>
</dbReference>
<keyword evidence="8" id="KW-1278">Translocase</keyword>
<feature type="transmembrane region" description="Helical" evidence="14">
    <location>
        <begin position="212"/>
        <end position="238"/>
    </location>
</feature>
<evidence type="ECO:0000256" key="3">
    <source>
        <dbReference type="ARBA" id="ARBA00022448"/>
    </source>
</evidence>
<dbReference type="FunFam" id="3.40.50.300:FF:000293">
    <property type="entry name" value="ATP binding cassette subfamily C member 1"/>
    <property type="match status" value="1"/>
</dbReference>
<feature type="transmembrane region" description="Helical" evidence="14">
    <location>
        <begin position="625"/>
        <end position="652"/>
    </location>
</feature>
<protein>
    <recommendedName>
        <fullName evidence="11">ABC-type glutathione-S-conjugate transporter</fullName>
        <ecNumber evidence="11">7.6.2.3</ecNumber>
    </recommendedName>
</protein>
<evidence type="ECO:0000256" key="12">
    <source>
        <dbReference type="ARBA" id="ARBA00047523"/>
    </source>
</evidence>
<dbReference type="InterPro" id="IPR003593">
    <property type="entry name" value="AAA+_ATPase"/>
</dbReference>
<keyword evidence="18" id="KW-1185">Reference proteome</keyword>
<feature type="domain" description="ABC transmembrane type-1" evidence="16">
    <location>
        <begin position="2"/>
        <end position="276"/>
    </location>
</feature>
<dbReference type="GO" id="GO:0005524">
    <property type="term" value="F:ATP binding"/>
    <property type="evidence" value="ECO:0007669"/>
    <property type="project" value="UniProtKB-KW"/>
</dbReference>
<feature type="transmembrane region" description="Helical" evidence="14">
    <location>
        <begin position="81"/>
        <end position="100"/>
    </location>
</feature>
<feature type="transmembrane region" description="Helical" evidence="14">
    <location>
        <begin position="37"/>
        <end position="60"/>
    </location>
</feature>
<feature type="transmembrane region" description="Helical" evidence="14">
    <location>
        <begin position="120"/>
        <end position="148"/>
    </location>
</feature>
<keyword evidence="3" id="KW-0813">Transport</keyword>
<organism evidence="17 18">
    <name type="scientific">Periophthalmus magnuspinnatus</name>
    <dbReference type="NCBI Taxonomy" id="409849"/>
    <lineage>
        <taxon>Eukaryota</taxon>
        <taxon>Metazoa</taxon>
        <taxon>Chordata</taxon>
        <taxon>Craniata</taxon>
        <taxon>Vertebrata</taxon>
        <taxon>Euteleostomi</taxon>
        <taxon>Actinopterygii</taxon>
        <taxon>Neopterygii</taxon>
        <taxon>Teleostei</taxon>
        <taxon>Neoteleostei</taxon>
        <taxon>Acanthomorphata</taxon>
        <taxon>Gobiaria</taxon>
        <taxon>Gobiiformes</taxon>
        <taxon>Gobioidei</taxon>
        <taxon>Gobiidae</taxon>
        <taxon>Oxudercinae</taxon>
        <taxon>Periophthalmus</taxon>
    </lineage>
</organism>
<dbReference type="GO" id="GO:0015431">
    <property type="term" value="F:ABC-type glutathione S-conjugate transporter activity"/>
    <property type="evidence" value="ECO:0007669"/>
    <property type="project" value="UniProtKB-EC"/>
</dbReference>
<evidence type="ECO:0000256" key="9">
    <source>
        <dbReference type="ARBA" id="ARBA00022989"/>
    </source>
</evidence>
<evidence type="ECO:0000256" key="7">
    <source>
        <dbReference type="ARBA" id="ARBA00022840"/>
    </source>
</evidence>
<keyword evidence="5" id="KW-0677">Repeat</keyword>
<evidence type="ECO:0000256" key="13">
    <source>
        <dbReference type="SAM" id="MobiDB-lite"/>
    </source>
</evidence>
<dbReference type="FunFam" id="1.20.1560.10:FF:000006">
    <property type="entry name" value="ATP-binding cassette, sub-family C (CFTR/MRP), member 9"/>
    <property type="match status" value="1"/>
</dbReference>
<dbReference type="GO" id="GO:0016887">
    <property type="term" value="F:ATP hydrolysis activity"/>
    <property type="evidence" value="ECO:0007669"/>
    <property type="project" value="InterPro"/>
</dbReference>
<comment type="similarity">
    <text evidence="2">Belongs to the ABC transporter superfamily. ABCC family. Conjugate transporter (TC 3.A.1.208) subfamily.</text>
</comment>
<keyword evidence="10 14" id="KW-0472">Membrane</keyword>
<dbReference type="PROSITE" id="PS50929">
    <property type="entry name" value="ABC_TM1F"/>
    <property type="match status" value="2"/>
</dbReference>
<evidence type="ECO:0000313" key="18">
    <source>
        <dbReference type="Proteomes" id="UP000261520"/>
    </source>
</evidence>
<feature type="domain" description="ABC transmembrane type-1" evidence="16">
    <location>
        <begin position="632"/>
        <end position="904"/>
    </location>
</feature>
<feature type="compositionally biased region" description="Basic and acidic residues" evidence="13">
    <location>
        <begin position="539"/>
        <end position="567"/>
    </location>
</feature>
<evidence type="ECO:0000256" key="2">
    <source>
        <dbReference type="ARBA" id="ARBA00009726"/>
    </source>
</evidence>
<dbReference type="PANTHER" id="PTHR24223">
    <property type="entry name" value="ATP-BINDING CASSETTE SUB-FAMILY C"/>
    <property type="match status" value="1"/>
</dbReference>
<evidence type="ECO:0000256" key="5">
    <source>
        <dbReference type="ARBA" id="ARBA00022737"/>
    </source>
</evidence>
<evidence type="ECO:0000256" key="4">
    <source>
        <dbReference type="ARBA" id="ARBA00022692"/>
    </source>
</evidence>
<dbReference type="GO" id="GO:0012505">
    <property type="term" value="C:endomembrane system"/>
    <property type="evidence" value="ECO:0007669"/>
    <property type="project" value="UniProtKB-SubCell"/>
</dbReference>
<dbReference type="Gene3D" id="3.40.50.300">
    <property type="entry name" value="P-loop containing nucleotide triphosphate hydrolases"/>
    <property type="match status" value="2"/>
</dbReference>
<comment type="subcellular location">
    <subcellularLocation>
        <location evidence="1">Endomembrane system</location>
        <topology evidence="1">Multi-pass membrane protein</topology>
    </subcellularLocation>
</comment>
<feature type="transmembrane region" description="Helical" evidence="14">
    <location>
        <begin position="672"/>
        <end position="695"/>
    </location>
</feature>
<comment type="catalytic activity">
    <reaction evidence="12">
        <text>leukotriene C4(in) + ATP + H2O = leukotriene C4(out) + ADP + phosphate + H(+)</text>
        <dbReference type="Rhea" id="RHEA:38963"/>
        <dbReference type="ChEBI" id="CHEBI:15377"/>
        <dbReference type="ChEBI" id="CHEBI:15378"/>
        <dbReference type="ChEBI" id="CHEBI:30616"/>
        <dbReference type="ChEBI" id="CHEBI:43474"/>
        <dbReference type="ChEBI" id="CHEBI:57973"/>
        <dbReference type="ChEBI" id="CHEBI:456216"/>
    </reaction>
    <physiologicalReaction direction="left-to-right" evidence="12">
        <dbReference type="Rhea" id="RHEA:38964"/>
    </physiologicalReaction>
</comment>
<keyword evidence="7" id="KW-0067">ATP-binding</keyword>
<dbReference type="AlphaFoldDB" id="A0A3B3ZY40"/>
<dbReference type="CDD" id="cd03250">
    <property type="entry name" value="ABCC_MRP_domain1"/>
    <property type="match status" value="1"/>
</dbReference>
<dbReference type="EC" id="7.6.2.3" evidence="11"/>
<dbReference type="InterPro" id="IPR011527">
    <property type="entry name" value="ABC1_TM_dom"/>
</dbReference>
<evidence type="ECO:0000256" key="6">
    <source>
        <dbReference type="ARBA" id="ARBA00022741"/>
    </source>
</evidence>
<accession>A0A3B3ZY40</accession>
<dbReference type="PROSITE" id="PS00211">
    <property type="entry name" value="ABC_TRANSPORTER_1"/>
    <property type="match status" value="1"/>
</dbReference>
<dbReference type="CDD" id="cd18595">
    <property type="entry name" value="ABC_6TM_MRP1_2_3_6_D1_like"/>
    <property type="match status" value="1"/>
</dbReference>
<dbReference type="InterPro" id="IPR017871">
    <property type="entry name" value="ABC_transporter-like_CS"/>
</dbReference>
<dbReference type="InterPro" id="IPR050173">
    <property type="entry name" value="ABC_transporter_C-like"/>
</dbReference>
<dbReference type="FunFam" id="3.40.50.300:FF:004162">
    <property type="entry name" value="ATP binding cassette subfamily C member 5"/>
    <property type="match status" value="1"/>
</dbReference>
<dbReference type="SUPFAM" id="SSF90123">
    <property type="entry name" value="ABC transporter transmembrane region"/>
    <property type="match status" value="2"/>
</dbReference>
<evidence type="ECO:0000256" key="1">
    <source>
        <dbReference type="ARBA" id="ARBA00004127"/>
    </source>
</evidence>
<dbReference type="PROSITE" id="PS50893">
    <property type="entry name" value="ABC_TRANSPORTER_2"/>
    <property type="match status" value="1"/>
</dbReference>
<dbReference type="FunFam" id="1.20.1560.10:FF:000001">
    <property type="entry name" value="ATP-binding cassette subfamily C member 1"/>
    <property type="match status" value="1"/>
</dbReference>
<evidence type="ECO:0000256" key="10">
    <source>
        <dbReference type="ARBA" id="ARBA00023136"/>
    </source>
</evidence>
<sequence>CGTVCLLLHDVAMFTVPQVLSLLLEFMHDSSSPVWKGILFAVLLFLLSCVQSLLFHQYMYHCFTVGMRLKTALTGLLYRKVLYTTLSLRLITPVISLVSADVQKLMDLVVYINSIWTAPLEIALCFYFLCLLLGPSALAGLSVVLLLFPLNGFITTVRTKLQVAFMDGRIKAMTEMVSGMKILKFYAWEEVFQRQVEALREGELSALRRSQILYCVSLASFTSSSFLVMLTVFGVYVLMDQRNVLDAQKIFVSAALINILKTPLSQLLFAISTAAQALVSLKRITNFLQQDKVKEDSVRRLAYSAGETRVHAGYFSWSTDSPPSLSSINVMVEQGALVAVVGPVGSGKSSLLAAVLGEMERRSGSLSTRGSVALVPQQAWTLNASVKENILFGAPRSEGWYHRVLEACALLPDLDLLPAGDSSEIGEKGVNLSGGQRQRISLARAVYRKSDIYLLDDPLSAVDAHVGQHIFDRVIGPNGLLRDKTRILVTHGASLLPQCDVVLVLEEGHISESGSFSQLMERQGAFAKFIQMFGVRPQKTDVQARERGTPPTTDETRKGETERRNRGTESVTVADPVLSLSCDLSSASTQPLLDFAPEDPGKLTEMDRPHTGRVRLQTYKEYFETIGLAFLLLIVLLYAFQQGASLSFNYWLSMWADDPPVNGSQTDHDLRLGVFATLGLMQGLAMFATTLAISLGGITASRHLHGDLLQNVLRSPMVFFESTPSGKIDAIDCMIPDGLKMMLGYLLKLLEVCIIVLLATPLIGLVLLPLAVLYVLFQRFYVVCSCQLRRLEAVSRSPIYTHLNQSVQGAVVIRAFREQERFIQSANQHIDTNQEAYYPRFVATRWLAVNLEFLGNVLVLASALFSVLGRHELSSGIVGLAISHSLQVTGVLSWIVRSWTDVENNIVSVERVKEYAHTPKEAPWRSELGALSPLWPSSGSISFEDFGLQYRQGLDWALKDIDFHIQDGEKIGIVGRTGAGKSSLALGLFRILEAANGRICIDGTDISLIGLHDLRSRLTIIPQDPVLFSGTVRMNLDPYETCSDSALWDVLQLSHLTTFVSNLPNKLNHMCSEGGEDLRSVRKRERTSERGPQISETEKDELWSVCVSVRERKIR</sequence>
<evidence type="ECO:0000256" key="14">
    <source>
        <dbReference type="SAM" id="Phobius"/>
    </source>
</evidence>
<dbReference type="Proteomes" id="UP000261520">
    <property type="component" value="Unplaced"/>
</dbReference>
<keyword evidence="6" id="KW-0547">Nucleotide-binding</keyword>
<reference evidence="17" key="1">
    <citation type="submission" date="2025-08" db="UniProtKB">
        <authorList>
            <consortium name="Ensembl"/>
        </authorList>
    </citation>
    <scope>IDENTIFICATION</scope>
</reference>
<proteinExistence type="inferred from homology"/>
<dbReference type="SUPFAM" id="SSF52540">
    <property type="entry name" value="P-loop containing nucleoside triphosphate hydrolases"/>
    <property type="match status" value="2"/>
</dbReference>
<feature type="transmembrane region" description="Helical" evidence="14">
    <location>
        <begin position="749"/>
        <end position="777"/>
    </location>
</feature>
<evidence type="ECO:0000256" key="11">
    <source>
        <dbReference type="ARBA" id="ARBA00024220"/>
    </source>
</evidence>
<dbReference type="PANTHER" id="PTHR24223:SF339">
    <property type="entry name" value="ATP-BINDING CASSETTE SUB-FAMILY C MEMBER 6"/>
    <property type="match status" value="1"/>
</dbReference>
<dbReference type="InterPro" id="IPR003439">
    <property type="entry name" value="ABC_transporter-like_ATP-bd"/>
</dbReference>
<evidence type="ECO:0000259" key="16">
    <source>
        <dbReference type="PROSITE" id="PS50929"/>
    </source>
</evidence>